<reference evidence="1" key="1">
    <citation type="submission" date="2022-12" db="EMBL/GenBank/DDBJ databases">
        <title>Genome Sequence of Lasiodiplodia mahajangana.</title>
        <authorList>
            <person name="Buettner E."/>
        </authorList>
    </citation>
    <scope>NUCLEOTIDE SEQUENCE</scope>
    <source>
        <strain evidence="1">VT137</strain>
    </source>
</reference>
<keyword evidence="2" id="KW-1185">Reference proteome</keyword>
<comment type="caution">
    <text evidence="1">The sequence shown here is derived from an EMBL/GenBank/DDBJ whole genome shotgun (WGS) entry which is preliminary data.</text>
</comment>
<name>A0ACC2JJQ8_9PEZI</name>
<evidence type="ECO:0000313" key="1">
    <source>
        <dbReference type="EMBL" id="KAJ8127660.1"/>
    </source>
</evidence>
<sequence length="257" mass="27590">MGSILSTLRRVFSRAAQTAVPTSEPMATISGITGAQFLLGTEAFDLNKYQYATSTYGVERDLNPGLIVRPKTKEDIALTLRYAKEKGVAVAIKTGGHQYSGASSTSAPNIQLDLEESFRGPNDRAIFRKDGKAYARTSVSWSLGEFNAWVTENKVFVPHGQCTEVHLGGHVQTGGYGQLARSFGLLGDHVLSLEIVDTDGNFKEVTKATDPDLFWAFLGGSPGNLGVLTHFTIQSTSSSRCRTTTTSPETTISASAC</sequence>
<dbReference type="EMBL" id="JAPUUL010001343">
    <property type="protein sequence ID" value="KAJ8127660.1"/>
    <property type="molecule type" value="Genomic_DNA"/>
</dbReference>
<protein>
    <submittedName>
        <fullName evidence="1">Uncharacterized protein</fullName>
    </submittedName>
</protein>
<gene>
    <name evidence="1" type="ORF">O1611_g5975</name>
</gene>
<dbReference type="Proteomes" id="UP001153332">
    <property type="component" value="Unassembled WGS sequence"/>
</dbReference>
<accession>A0ACC2JJQ8</accession>
<evidence type="ECO:0000313" key="2">
    <source>
        <dbReference type="Proteomes" id="UP001153332"/>
    </source>
</evidence>
<proteinExistence type="predicted"/>
<organism evidence="1 2">
    <name type="scientific">Lasiodiplodia mahajangana</name>
    <dbReference type="NCBI Taxonomy" id="1108764"/>
    <lineage>
        <taxon>Eukaryota</taxon>
        <taxon>Fungi</taxon>
        <taxon>Dikarya</taxon>
        <taxon>Ascomycota</taxon>
        <taxon>Pezizomycotina</taxon>
        <taxon>Dothideomycetes</taxon>
        <taxon>Dothideomycetes incertae sedis</taxon>
        <taxon>Botryosphaeriales</taxon>
        <taxon>Botryosphaeriaceae</taxon>
        <taxon>Lasiodiplodia</taxon>
    </lineage>
</organism>